<organism evidence="2 3">
    <name type="scientific">Rhodopseudomonas pseudopalustris</name>
    <dbReference type="NCBI Taxonomy" id="1513892"/>
    <lineage>
        <taxon>Bacteria</taxon>
        <taxon>Pseudomonadati</taxon>
        <taxon>Pseudomonadota</taxon>
        <taxon>Alphaproteobacteria</taxon>
        <taxon>Hyphomicrobiales</taxon>
        <taxon>Nitrobacteraceae</taxon>
        <taxon>Rhodopseudomonas</taxon>
    </lineage>
</organism>
<dbReference type="OrthoDB" id="9781757at2"/>
<protein>
    <submittedName>
        <fullName evidence="2">Enoyl-CoA hydratase</fullName>
    </submittedName>
</protein>
<dbReference type="Gene3D" id="1.10.12.10">
    <property type="entry name" value="Lyase 2-enoyl-coa Hydratase, Chain A, domain 2"/>
    <property type="match status" value="1"/>
</dbReference>
<evidence type="ECO:0000313" key="2">
    <source>
        <dbReference type="EMBL" id="SEO70567.1"/>
    </source>
</evidence>
<keyword evidence="3" id="KW-1185">Reference proteome</keyword>
<dbReference type="InterPro" id="IPR029045">
    <property type="entry name" value="ClpP/crotonase-like_dom_sf"/>
</dbReference>
<evidence type="ECO:0000313" key="3">
    <source>
        <dbReference type="Proteomes" id="UP000199615"/>
    </source>
</evidence>
<name>A0A1H8RW77_9BRAD</name>
<accession>A0A1H8RW77</accession>
<dbReference type="SUPFAM" id="SSF52096">
    <property type="entry name" value="ClpP/crotonase"/>
    <property type="match status" value="1"/>
</dbReference>
<dbReference type="NCBIfam" id="NF004635">
    <property type="entry name" value="PRK05981.1"/>
    <property type="match status" value="1"/>
</dbReference>
<dbReference type="InterPro" id="IPR001753">
    <property type="entry name" value="Enoyl-CoA_hydra/iso"/>
</dbReference>
<sequence length="266" mass="28921">MQFKHVTLDFDGPVAILKLDHQEVMNAVSIDMLGGLGEALDVIEEKRAEVRCLVITGAGRAFCTGANLQGRNSGGNMSQSGKGAGAALETAFHPFLRRLRKLHCPIVTSVNGAAAGAGMSFALMGDMILCARSSYFLQAFRRIGLVPDCGSTWLLPRLVGKARSVELSLLGEKLPAEKALEWGLVNRVFDDSELWAETVKLAHELANGPTIALSLIRKLYWDSPENSFEQQLNLEFESQRIAGATDDFKEGVGAFLEKRPAQFKGK</sequence>
<dbReference type="PANTHER" id="PTHR43459:SF1">
    <property type="entry name" value="EG:BACN32G11.4 PROTEIN"/>
    <property type="match status" value="1"/>
</dbReference>
<dbReference type="EMBL" id="FODT01000004">
    <property type="protein sequence ID" value="SEO70567.1"/>
    <property type="molecule type" value="Genomic_DNA"/>
</dbReference>
<dbReference type="Gene3D" id="3.90.226.10">
    <property type="entry name" value="2-enoyl-CoA Hydratase, Chain A, domain 1"/>
    <property type="match status" value="1"/>
</dbReference>
<dbReference type="PANTHER" id="PTHR43459">
    <property type="entry name" value="ENOYL-COA HYDRATASE"/>
    <property type="match status" value="1"/>
</dbReference>
<dbReference type="GO" id="GO:0003824">
    <property type="term" value="F:catalytic activity"/>
    <property type="evidence" value="ECO:0007669"/>
    <property type="project" value="UniProtKB-ARBA"/>
</dbReference>
<evidence type="ECO:0000256" key="1">
    <source>
        <dbReference type="ARBA" id="ARBA00005254"/>
    </source>
</evidence>
<comment type="similarity">
    <text evidence="1">Belongs to the enoyl-CoA hydratase/isomerase family.</text>
</comment>
<dbReference type="AlphaFoldDB" id="A0A1H8RW77"/>
<gene>
    <name evidence="2" type="ORF">SAMN05444123_104137</name>
</gene>
<dbReference type="InterPro" id="IPR014748">
    <property type="entry name" value="Enoyl-CoA_hydra_C"/>
</dbReference>
<dbReference type="Proteomes" id="UP000199615">
    <property type="component" value="Unassembled WGS sequence"/>
</dbReference>
<dbReference type="RefSeq" id="WP_092683357.1">
    <property type="nucleotide sequence ID" value="NZ_FODT01000004.1"/>
</dbReference>
<dbReference type="CDD" id="cd06558">
    <property type="entry name" value="crotonase-like"/>
    <property type="match status" value="1"/>
</dbReference>
<reference evidence="3" key="1">
    <citation type="submission" date="2016-10" db="EMBL/GenBank/DDBJ databases">
        <authorList>
            <person name="Varghese N."/>
            <person name="Submissions S."/>
        </authorList>
    </citation>
    <scope>NUCLEOTIDE SEQUENCE [LARGE SCALE GENOMIC DNA]</scope>
    <source>
        <strain evidence="3">DSM 123</strain>
    </source>
</reference>
<dbReference type="Pfam" id="PF00378">
    <property type="entry name" value="ECH_1"/>
    <property type="match status" value="1"/>
</dbReference>
<proteinExistence type="inferred from homology"/>